<keyword evidence="4" id="KW-0732">Signal</keyword>
<name>A0A512B7K5_9BACT</name>
<dbReference type="RefSeq" id="WP_147201884.1">
    <property type="nucleotide sequence ID" value="NZ_BJYT01000001.1"/>
</dbReference>
<evidence type="ECO:0000256" key="3">
    <source>
        <dbReference type="ARBA" id="ARBA00023237"/>
    </source>
</evidence>
<dbReference type="GO" id="GO:0009279">
    <property type="term" value="C:cell outer membrane"/>
    <property type="evidence" value="ECO:0007669"/>
    <property type="project" value="UniProtKB-SubCell"/>
</dbReference>
<dbReference type="OrthoDB" id="1264254at2"/>
<keyword evidence="2" id="KW-0472">Membrane</keyword>
<dbReference type="AlphaFoldDB" id="A0A512B7K5"/>
<evidence type="ECO:0000256" key="2">
    <source>
        <dbReference type="ARBA" id="ARBA00023136"/>
    </source>
</evidence>
<evidence type="ECO:0008006" key="7">
    <source>
        <dbReference type="Google" id="ProtNLM"/>
    </source>
</evidence>
<evidence type="ECO:0000313" key="6">
    <source>
        <dbReference type="Proteomes" id="UP000321513"/>
    </source>
</evidence>
<proteinExistence type="predicted"/>
<organism evidence="5 6">
    <name type="scientific">Segetibacter aerophilus</name>
    <dbReference type="NCBI Taxonomy" id="670293"/>
    <lineage>
        <taxon>Bacteria</taxon>
        <taxon>Pseudomonadati</taxon>
        <taxon>Bacteroidota</taxon>
        <taxon>Chitinophagia</taxon>
        <taxon>Chitinophagales</taxon>
        <taxon>Chitinophagaceae</taxon>
        <taxon>Segetibacter</taxon>
    </lineage>
</organism>
<reference evidence="5 6" key="1">
    <citation type="submission" date="2019-07" db="EMBL/GenBank/DDBJ databases">
        <title>Whole genome shotgun sequence of Segetibacter aerophilus NBRC 106135.</title>
        <authorList>
            <person name="Hosoyama A."/>
            <person name="Uohara A."/>
            <person name="Ohji S."/>
            <person name="Ichikawa N."/>
        </authorList>
    </citation>
    <scope>NUCLEOTIDE SEQUENCE [LARGE SCALE GENOMIC DNA]</scope>
    <source>
        <strain evidence="5 6">NBRC 106135</strain>
    </source>
</reference>
<keyword evidence="6" id="KW-1185">Reference proteome</keyword>
<comment type="subcellular location">
    <subcellularLocation>
        <location evidence="1">Cell outer membrane</location>
    </subcellularLocation>
</comment>
<sequence>MKKLLLILFSIVSLSSVHAQKDTTKKTVVVTSAYKPVLKPAAKINFSAAVPSADSSRPPLTYNVPAQNLFFSYQPAALKPLALSIDTSFSWENSNFVKLGVGSYTTPFAQLGLSFGDGRTSLVNVHARHISQKGSLPLQQYSRTNADVSGIFSGKGNIEWHGKAGVDLSNQYYYGYSPDTLKYSKDSLKQRFKTLSAMIGFRNKEVNSYGITYDPTLSVNFFADNRKGKEANLVLNAPVTKTFNEDLAFNVEFTADITSYHTYSSRKITNNLYYLSPSVGFKKPTFSVNAGITPSWDNKEFKLLPNFTALIKMQDERFVLQGGWIGYYQKNTFQSLAAFNPWIAQPNTLLNTRIIESYAGFKGSAGSHFTFNAKLSALKYTNAALFTNDFVDGKTFQTVYEPSMRALKIHGEAGYTAQEKFSFLGGITISKYSALKENSKAWGLVPLELTGALRWQVLKDLQFKSDVFLWDGAQFVTKGGVTTKPKSAYDLNAGVEFTIMPKLNLWLQFNNILNNKYQRWNQYQVLGFNVIGGIVYSFSQPGK</sequence>
<dbReference type="SUPFAM" id="SSF56935">
    <property type="entry name" value="Porins"/>
    <property type="match status" value="1"/>
</dbReference>
<dbReference type="InterPro" id="IPR036942">
    <property type="entry name" value="Beta-barrel_TonB_sf"/>
</dbReference>
<feature type="chain" id="PRO_5022031380" description="TonB-dependent receptor" evidence="4">
    <location>
        <begin position="20"/>
        <end position="543"/>
    </location>
</feature>
<evidence type="ECO:0000313" key="5">
    <source>
        <dbReference type="EMBL" id="GEO07940.1"/>
    </source>
</evidence>
<gene>
    <name evidence="5" type="ORF">SAE01_04360</name>
</gene>
<accession>A0A512B7K5</accession>
<protein>
    <recommendedName>
        <fullName evidence="7">TonB-dependent receptor</fullName>
    </recommendedName>
</protein>
<evidence type="ECO:0000256" key="1">
    <source>
        <dbReference type="ARBA" id="ARBA00004442"/>
    </source>
</evidence>
<keyword evidence="3" id="KW-0998">Cell outer membrane</keyword>
<evidence type="ECO:0000256" key="4">
    <source>
        <dbReference type="SAM" id="SignalP"/>
    </source>
</evidence>
<dbReference type="EMBL" id="BJYT01000001">
    <property type="protein sequence ID" value="GEO07940.1"/>
    <property type="molecule type" value="Genomic_DNA"/>
</dbReference>
<dbReference type="Gene3D" id="2.40.170.20">
    <property type="entry name" value="TonB-dependent receptor, beta-barrel domain"/>
    <property type="match status" value="1"/>
</dbReference>
<comment type="caution">
    <text evidence="5">The sequence shown here is derived from an EMBL/GenBank/DDBJ whole genome shotgun (WGS) entry which is preliminary data.</text>
</comment>
<dbReference type="Proteomes" id="UP000321513">
    <property type="component" value="Unassembled WGS sequence"/>
</dbReference>
<feature type="signal peptide" evidence="4">
    <location>
        <begin position="1"/>
        <end position="19"/>
    </location>
</feature>